<evidence type="ECO:0000313" key="7">
    <source>
        <dbReference type="EMBL" id="KAL2086362.1"/>
    </source>
</evidence>
<dbReference type="Pfam" id="PF15227">
    <property type="entry name" value="zf-C3HC4_4"/>
    <property type="match status" value="1"/>
</dbReference>
<keyword evidence="1" id="KW-0479">Metal-binding</keyword>
<dbReference type="SUPFAM" id="SSF57850">
    <property type="entry name" value="RING/U-box"/>
    <property type="match status" value="1"/>
</dbReference>
<feature type="domain" description="RING-type" evidence="6">
    <location>
        <begin position="166"/>
        <end position="209"/>
    </location>
</feature>
<protein>
    <recommendedName>
        <fullName evidence="6">RING-type domain-containing protein</fullName>
    </recommendedName>
</protein>
<dbReference type="Proteomes" id="UP001591681">
    <property type="component" value="Unassembled WGS sequence"/>
</dbReference>
<dbReference type="SMART" id="SM00184">
    <property type="entry name" value="RING"/>
    <property type="match status" value="1"/>
</dbReference>
<dbReference type="GO" id="GO:0008270">
    <property type="term" value="F:zinc ion binding"/>
    <property type="evidence" value="ECO:0007669"/>
    <property type="project" value="UniProtKB-KW"/>
</dbReference>
<feature type="region of interest" description="Disordered" evidence="5">
    <location>
        <begin position="1"/>
        <end position="161"/>
    </location>
</feature>
<dbReference type="AlphaFoldDB" id="A0ABD1JGS1"/>
<comment type="caution">
    <text evidence="7">The sequence shown here is derived from an EMBL/GenBank/DDBJ whole genome shotgun (WGS) entry which is preliminary data.</text>
</comment>
<sequence>MEPADPQPETHRPVSPELSHVSVKTIRSMFESPHLSSGPPQPDPQAQTPRAVSPVPSCVSMKSDGSMGQPPRFSSGPPQPDPEAQTPRAVSPVPSCVSMKSDWSMGQPPRFSSGPPQPDPEAQTPRAVSPVPSCVSMKSDGSMGQPPRFSSGPPQSDPETPDHPWCGVCEQLLRDPVITTCGHSFCRQCVSSYWSQSAPSGNYSCPQCKESCRTQPVVNPDATMAQPPAYPSTASVKLTVHQQLLVPDQYSRALMY</sequence>
<evidence type="ECO:0000256" key="4">
    <source>
        <dbReference type="PROSITE-ProRule" id="PRU00175"/>
    </source>
</evidence>
<accession>A0ABD1JGS1</accession>
<organism evidence="7 8">
    <name type="scientific">Coilia grayii</name>
    <name type="common">Gray's grenadier anchovy</name>
    <dbReference type="NCBI Taxonomy" id="363190"/>
    <lineage>
        <taxon>Eukaryota</taxon>
        <taxon>Metazoa</taxon>
        <taxon>Chordata</taxon>
        <taxon>Craniata</taxon>
        <taxon>Vertebrata</taxon>
        <taxon>Euteleostomi</taxon>
        <taxon>Actinopterygii</taxon>
        <taxon>Neopterygii</taxon>
        <taxon>Teleostei</taxon>
        <taxon>Clupei</taxon>
        <taxon>Clupeiformes</taxon>
        <taxon>Clupeoidei</taxon>
        <taxon>Engraulidae</taxon>
        <taxon>Coilinae</taxon>
        <taxon>Coilia</taxon>
    </lineage>
</organism>
<evidence type="ECO:0000256" key="5">
    <source>
        <dbReference type="SAM" id="MobiDB-lite"/>
    </source>
</evidence>
<gene>
    <name evidence="7" type="ORF">ACEWY4_017421</name>
</gene>
<dbReference type="InterPro" id="IPR051051">
    <property type="entry name" value="E3_ubiq-ligase_TRIM/RNF"/>
</dbReference>
<keyword evidence="3" id="KW-0862">Zinc</keyword>
<dbReference type="PROSITE" id="PS00518">
    <property type="entry name" value="ZF_RING_1"/>
    <property type="match status" value="1"/>
</dbReference>
<dbReference type="Gene3D" id="3.30.40.10">
    <property type="entry name" value="Zinc/RING finger domain, C3HC4 (zinc finger)"/>
    <property type="match status" value="1"/>
</dbReference>
<dbReference type="InterPro" id="IPR017907">
    <property type="entry name" value="Znf_RING_CS"/>
</dbReference>
<evidence type="ECO:0000256" key="3">
    <source>
        <dbReference type="ARBA" id="ARBA00022833"/>
    </source>
</evidence>
<dbReference type="EMBL" id="JBHFQA010000015">
    <property type="protein sequence ID" value="KAL2086362.1"/>
    <property type="molecule type" value="Genomic_DNA"/>
</dbReference>
<evidence type="ECO:0000256" key="1">
    <source>
        <dbReference type="ARBA" id="ARBA00022723"/>
    </source>
</evidence>
<evidence type="ECO:0000313" key="8">
    <source>
        <dbReference type="Proteomes" id="UP001591681"/>
    </source>
</evidence>
<reference evidence="7 8" key="1">
    <citation type="submission" date="2024-09" db="EMBL/GenBank/DDBJ databases">
        <title>A chromosome-level genome assembly of Gray's grenadier anchovy, Coilia grayii.</title>
        <authorList>
            <person name="Fu Z."/>
        </authorList>
    </citation>
    <scope>NUCLEOTIDE SEQUENCE [LARGE SCALE GENOMIC DNA]</scope>
    <source>
        <strain evidence="7">G4</strain>
        <tissue evidence="7">Muscle</tissue>
    </source>
</reference>
<dbReference type="PANTHER" id="PTHR25465:SF14">
    <property type="entry name" value="E3 UBIQUITIN-PROTEIN LIGASE TRIM65"/>
    <property type="match status" value="1"/>
</dbReference>
<keyword evidence="8" id="KW-1185">Reference proteome</keyword>
<dbReference type="PROSITE" id="PS50089">
    <property type="entry name" value="ZF_RING_2"/>
    <property type="match status" value="1"/>
</dbReference>
<keyword evidence="2 4" id="KW-0863">Zinc-finger</keyword>
<dbReference type="InterPro" id="IPR001841">
    <property type="entry name" value="Znf_RING"/>
</dbReference>
<name>A0ABD1JGS1_9TELE</name>
<evidence type="ECO:0000259" key="6">
    <source>
        <dbReference type="PROSITE" id="PS50089"/>
    </source>
</evidence>
<evidence type="ECO:0000256" key="2">
    <source>
        <dbReference type="ARBA" id="ARBA00022771"/>
    </source>
</evidence>
<proteinExistence type="predicted"/>
<dbReference type="PANTHER" id="PTHR25465">
    <property type="entry name" value="B-BOX DOMAIN CONTAINING"/>
    <property type="match status" value="1"/>
</dbReference>
<dbReference type="InterPro" id="IPR013083">
    <property type="entry name" value="Znf_RING/FYVE/PHD"/>
</dbReference>